<accession>A0A0P0V690</accession>
<sequence>MRVDARAGARRMSHVCLAFLLVDRSAWLAGWLAWGVVKDGSKERPRETGNSLRRSIWGRGGRAGWCIAPNYSLCGSSAGYSSSLHWVSPITRGTVRSVPESSYPLCWALWDPQAGHHHHRGQTSWQSSHDDEDMMHGVACIACMRKRPLFGGQLSDESRKPGAASASALHASTASCPFYLSRDDAMDRMPFIYYTYHVIV</sequence>
<feature type="chain" id="PRO_5006056205" evidence="1">
    <location>
        <begin position="29"/>
        <end position="200"/>
    </location>
</feature>
<proteinExistence type="predicted"/>
<dbReference type="AlphaFoldDB" id="A0A0P0V690"/>
<organism evidence="2 3">
    <name type="scientific">Oryza sativa subsp. japonica</name>
    <name type="common">Rice</name>
    <dbReference type="NCBI Taxonomy" id="39947"/>
    <lineage>
        <taxon>Eukaryota</taxon>
        <taxon>Viridiplantae</taxon>
        <taxon>Streptophyta</taxon>
        <taxon>Embryophyta</taxon>
        <taxon>Tracheophyta</taxon>
        <taxon>Spermatophyta</taxon>
        <taxon>Magnoliopsida</taxon>
        <taxon>Liliopsida</taxon>
        <taxon>Poales</taxon>
        <taxon>Poaceae</taxon>
        <taxon>BOP clade</taxon>
        <taxon>Oryzoideae</taxon>
        <taxon>Oryzeae</taxon>
        <taxon>Oryzinae</taxon>
        <taxon>Oryza</taxon>
        <taxon>Oryza sativa</taxon>
    </lineage>
</organism>
<feature type="signal peptide" evidence="1">
    <location>
        <begin position="1"/>
        <end position="28"/>
    </location>
</feature>
<keyword evidence="1" id="KW-0732">Signal</keyword>
<evidence type="ECO:0000313" key="3">
    <source>
        <dbReference type="Proteomes" id="UP000059680"/>
    </source>
</evidence>
<dbReference type="EMBL" id="AP014957">
    <property type="protein sequence ID" value="BAS73550.1"/>
    <property type="molecule type" value="Genomic_DNA"/>
</dbReference>
<gene>
    <name evidence="2" type="ordered locus">Os01g0662925</name>
    <name evidence="2" type="ORF">OSNPB_010662925</name>
</gene>
<reference evidence="3" key="1">
    <citation type="journal article" date="2005" name="Nature">
        <title>The map-based sequence of the rice genome.</title>
        <authorList>
            <consortium name="International rice genome sequencing project (IRGSP)"/>
            <person name="Matsumoto T."/>
            <person name="Wu J."/>
            <person name="Kanamori H."/>
            <person name="Katayose Y."/>
            <person name="Fujisawa M."/>
            <person name="Namiki N."/>
            <person name="Mizuno H."/>
            <person name="Yamamoto K."/>
            <person name="Antonio B.A."/>
            <person name="Baba T."/>
            <person name="Sakata K."/>
            <person name="Nagamura Y."/>
            <person name="Aoki H."/>
            <person name="Arikawa K."/>
            <person name="Arita K."/>
            <person name="Bito T."/>
            <person name="Chiden Y."/>
            <person name="Fujitsuka N."/>
            <person name="Fukunaka R."/>
            <person name="Hamada M."/>
            <person name="Harada C."/>
            <person name="Hayashi A."/>
            <person name="Hijishita S."/>
            <person name="Honda M."/>
            <person name="Hosokawa S."/>
            <person name="Ichikawa Y."/>
            <person name="Idonuma A."/>
            <person name="Iijima M."/>
            <person name="Ikeda M."/>
            <person name="Ikeno M."/>
            <person name="Ito K."/>
            <person name="Ito S."/>
            <person name="Ito T."/>
            <person name="Ito Y."/>
            <person name="Ito Y."/>
            <person name="Iwabuchi A."/>
            <person name="Kamiya K."/>
            <person name="Karasawa W."/>
            <person name="Kurita K."/>
            <person name="Katagiri S."/>
            <person name="Kikuta A."/>
            <person name="Kobayashi H."/>
            <person name="Kobayashi N."/>
            <person name="Machita K."/>
            <person name="Maehara T."/>
            <person name="Masukawa M."/>
            <person name="Mizubayashi T."/>
            <person name="Mukai Y."/>
            <person name="Nagasaki H."/>
            <person name="Nagata Y."/>
            <person name="Naito S."/>
            <person name="Nakashima M."/>
            <person name="Nakama Y."/>
            <person name="Nakamichi Y."/>
            <person name="Nakamura M."/>
            <person name="Meguro A."/>
            <person name="Negishi M."/>
            <person name="Ohta I."/>
            <person name="Ohta T."/>
            <person name="Okamoto M."/>
            <person name="Ono N."/>
            <person name="Saji S."/>
            <person name="Sakaguchi M."/>
            <person name="Sakai K."/>
            <person name="Shibata M."/>
            <person name="Shimokawa T."/>
            <person name="Song J."/>
            <person name="Takazaki Y."/>
            <person name="Terasawa K."/>
            <person name="Tsugane M."/>
            <person name="Tsuji K."/>
            <person name="Ueda S."/>
            <person name="Waki K."/>
            <person name="Yamagata H."/>
            <person name="Yamamoto M."/>
            <person name="Yamamoto S."/>
            <person name="Yamane H."/>
            <person name="Yoshiki S."/>
            <person name="Yoshihara R."/>
            <person name="Yukawa K."/>
            <person name="Zhong H."/>
            <person name="Yano M."/>
            <person name="Yuan Q."/>
            <person name="Ouyang S."/>
            <person name="Liu J."/>
            <person name="Jones K.M."/>
            <person name="Gansberger K."/>
            <person name="Moffat K."/>
            <person name="Hill J."/>
            <person name="Bera J."/>
            <person name="Fadrosh D."/>
            <person name="Jin S."/>
            <person name="Johri S."/>
            <person name="Kim M."/>
            <person name="Overton L."/>
            <person name="Reardon M."/>
            <person name="Tsitrin T."/>
            <person name="Vuong H."/>
            <person name="Weaver B."/>
            <person name="Ciecko A."/>
            <person name="Tallon L."/>
            <person name="Jackson J."/>
            <person name="Pai G."/>
            <person name="Aken S.V."/>
            <person name="Utterback T."/>
            <person name="Reidmuller S."/>
            <person name="Feldblyum T."/>
            <person name="Hsiao J."/>
            <person name="Zismann V."/>
            <person name="Iobst S."/>
            <person name="de Vazeille A.R."/>
            <person name="Buell C.R."/>
            <person name="Ying K."/>
            <person name="Li Y."/>
            <person name="Lu T."/>
            <person name="Huang Y."/>
            <person name="Zhao Q."/>
            <person name="Feng Q."/>
            <person name="Zhang L."/>
            <person name="Zhu J."/>
            <person name="Weng Q."/>
            <person name="Mu J."/>
            <person name="Lu Y."/>
            <person name="Fan D."/>
            <person name="Liu Y."/>
            <person name="Guan J."/>
            <person name="Zhang Y."/>
            <person name="Yu S."/>
            <person name="Liu X."/>
            <person name="Zhang Y."/>
            <person name="Hong G."/>
            <person name="Han B."/>
            <person name="Choisne N."/>
            <person name="Demange N."/>
            <person name="Orjeda G."/>
            <person name="Samain S."/>
            <person name="Cattolico L."/>
            <person name="Pelletier E."/>
            <person name="Couloux A."/>
            <person name="Segurens B."/>
            <person name="Wincker P."/>
            <person name="D'Hont A."/>
            <person name="Scarpelli C."/>
            <person name="Weissenbach J."/>
            <person name="Salanoubat M."/>
            <person name="Quetier F."/>
            <person name="Yu Y."/>
            <person name="Kim H.R."/>
            <person name="Rambo T."/>
            <person name="Currie J."/>
            <person name="Collura K."/>
            <person name="Luo M."/>
            <person name="Yang T."/>
            <person name="Ammiraju J.S.S."/>
            <person name="Engler F."/>
            <person name="Soderlund C."/>
            <person name="Wing R.A."/>
            <person name="Palmer L.E."/>
            <person name="de la Bastide M."/>
            <person name="Spiegel L."/>
            <person name="Nascimento L."/>
            <person name="Zutavern T."/>
            <person name="O'Shaughnessy A."/>
            <person name="Dike S."/>
            <person name="Dedhia N."/>
            <person name="Preston R."/>
            <person name="Balija V."/>
            <person name="McCombie W.R."/>
            <person name="Chow T."/>
            <person name="Chen H."/>
            <person name="Chung M."/>
            <person name="Chen C."/>
            <person name="Shaw J."/>
            <person name="Wu H."/>
            <person name="Hsiao K."/>
            <person name="Chao Y."/>
            <person name="Chu M."/>
            <person name="Cheng C."/>
            <person name="Hour A."/>
            <person name="Lee P."/>
            <person name="Lin S."/>
            <person name="Lin Y."/>
            <person name="Liou J."/>
            <person name="Liu S."/>
            <person name="Hsing Y."/>
            <person name="Raghuvanshi S."/>
            <person name="Mohanty A."/>
            <person name="Bharti A.K."/>
            <person name="Gaur A."/>
            <person name="Gupta V."/>
            <person name="Kumar D."/>
            <person name="Ravi V."/>
            <person name="Vij S."/>
            <person name="Kapur A."/>
            <person name="Khurana P."/>
            <person name="Khurana P."/>
            <person name="Khurana J.P."/>
            <person name="Tyagi A.K."/>
            <person name="Gaikwad K."/>
            <person name="Singh A."/>
            <person name="Dalal V."/>
            <person name="Srivastava S."/>
            <person name="Dixit A."/>
            <person name="Pal A.K."/>
            <person name="Ghazi I.A."/>
            <person name="Yadav M."/>
            <person name="Pandit A."/>
            <person name="Bhargava A."/>
            <person name="Sureshbabu K."/>
            <person name="Batra K."/>
            <person name="Sharma T.R."/>
            <person name="Mohapatra T."/>
            <person name="Singh N.K."/>
            <person name="Messing J."/>
            <person name="Nelson A.B."/>
            <person name="Fuks G."/>
            <person name="Kavchok S."/>
            <person name="Keizer G."/>
            <person name="Linton E."/>
            <person name="Llaca V."/>
            <person name="Song R."/>
            <person name="Tanyolac B."/>
            <person name="Young S."/>
            <person name="Ho-Il K."/>
            <person name="Hahn J.H."/>
            <person name="Sangsakoo G."/>
            <person name="Vanavichit A."/>
            <person name="de Mattos Luiz.A.T."/>
            <person name="Zimmer P.D."/>
            <person name="Malone G."/>
            <person name="Dellagostin O."/>
            <person name="de Oliveira A.C."/>
            <person name="Bevan M."/>
            <person name="Bancroft I."/>
            <person name="Minx P."/>
            <person name="Cordum H."/>
            <person name="Wilson R."/>
            <person name="Cheng Z."/>
            <person name="Jin W."/>
            <person name="Jiang J."/>
            <person name="Leong S.A."/>
            <person name="Iwama H."/>
            <person name="Gojobori T."/>
            <person name="Itoh T."/>
            <person name="Niimura Y."/>
            <person name="Fujii Y."/>
            <person name="Habara T."/>
            <person name="Sakai H."/>
            <person name="Sato Y."/>
            <person name="Wilson G."/>
            <person name="Kumar K."/>
            <person name="McCouch S."/>
            <person name="Juretic N."/>
            <person name="Hoen D."/>
            <person name="Wright S."/>
            <person name="Bruskiewich R."/>
            <person name="Bureau T."/>
            <person name="Miyao A."/>
            <person name="Hirochika H."/>
            <person name="Nishikawa T."/>
            <person name="Kadowaki K."/>
            <person name="Sugiura M."/>
            <person name="Burr B."/>
            <person name="Sasaki T."/>
        </authorList>
    </citation>
    <scope>NUCLEOTIDE SEQUENCE [LARGE SCALE GENOMIC DNA]</scope>
    <source>
        <strain evidence="3">cv. Nipponbare</strain>
    </source>
</reference>
<evidence type="ECO:0000313" key="2">
    <source>
        <dbReference type="EMBL" id="BAS73550.1"/>
    </source>
</evidence>
<evidence type="ECO:0000256" key="1">
    <source>
        <dbReference type="SAM" id="SignalP"/>
    </source>
</evidence>
<protein>
    <submittedName>
        <fullName evidence="2">Os01g0662925 protein</fullName>
    </submittedName>
</protein>
<dbReference type="Proteomes" id="UP000059680">
    <property type="component" value="Chromosome 1"/>
</dbReference>
<dbReference type="InParanoid" id="A0A0P0V690"/>
<reference evidence="2 3" key="3">
    <citation type="journal article" date="2013" name="Rice">
        <title>Improvement of the Oryza sativa Nipponbare reference genome using next generation sequence and optical map data.</title>
        <authorList>
            <person name="Kawahara Y."/>
            <person name="de la Bastide M."/>
            <person name="Hamilton J.P."/>
            <person name="Kanamori H."/>
            <person name="McCombie W.R."/>
            <person name="Ouyang S."/>
            <person name="Schwartz D.C."/>
            <person name="Tanaka T."/>
            <person name="Wu J."/>
            <person name="Zhou S."/>
            <person name="Childs K.L."/>
            <person name="Davidson R.M."/>
            <person name="Lin H."/>
            <person name="Quesada-Ocampo L."/>
            <person name="Vaillancourt B."/>
            <person name="Sakai H."/>
            <person name="Lee S.S."/>
            <person name="Kim J."/>
            <person name="Numa H."/>
            <person name="Itoh T."/>
            <person name="Buell C.R."/>
            <person name="Matsumoto T."/>
        </authorList>
    </citation>
    <scope>NUCLEOTIDE SEQUENCE [LARGE SCALE GENOMIC DNA]</scope>
    <source>
        <strain evidence="3">cv. Nipponbare</strain>
    </source>
</reference>
<reference evidence="2 3" key="2">
    <citation type="journal article" date="2013" name="Plant Cell Physiol.">
        <title>Rice Annotation Project Database (RAP-DB): an integrative and interactive database for rice genomics.</title>
        <authorList>
            <person name="Sakai H."/>
            <person name="Lee S.S."/>
            <person name="Tanaka T."/>
            <person name="Numa H."/>
            <person name="Kim J."/>
            <person name="Kawahara Y."/>
            <person name="Wakimoto H."/>
            <person name="Yang C.C."/>
            <person name="Iwamoto M."/>
            <person name="Abe T."/>
            <person name="Yamada Y."/>
            <person name="Muto A."/>
            <person name="Inokuchi H."/>
            <person name="Ikemura T."/>
            <person name="Matsumoto T."/>
            <person name="Sasaki T."/>
            <person name="Itoh T."/>
        </authorList>
    </citation>
    <scope>NUCLEOTIDE SEQUENCE [LARGE SCALE GENOMIC DNA]</scope>
    <source>
        <strain evidence="3">cv. Nipponbare</strain>
    </source>
</reference>
<name>A0A0P0V690_ORYSJ</name>
<keyword evidence="3" id="KW-1185">Reference proteome</keyword>
<dbReference type="PaxDb" id="39947-A0A0P0V690"/>